<evidence type="ECO:0000313" key="2">
    <source>
        <dbReference type="Proteomes" id="UP000198875"/>
    </source>
</evidence>
<dbReference type="AlphaFoldDB" id="A0A0U0WFL8"/>
<proteinExistence type="predicted"/>
<accession>A0A0U0WFL8</accession>
<protein>
    <submittedName>
        <fullName evidence="1">Uncharacterized protein</fullName>
    </submittedName>
</protein>
<gene>
    <name evidence="1" type="ORF">BN971_04895</name>
</gene>
<sequence length="271" mass="28383">MDLGRIVIICCAADAQLARIHLGGPAAARHHDVPPVAGGVFRLGDGVVIARDQSSARVGVEDRLEDRVQVQQRVTRKVHLGDQALGERGSEHREVDVRRAPRVAVVTPRVRAGLDGQEAEGPVAPGEAAPGAGEVRIQGRRVRVALVAVAPGGVGLPDLDQLAGHRSARPVDQPSGDDDALPDRFSGMAGGEVGVAGMNVVAAEAGRPAFELLGVDEQRGARGVAQRAAAVRRVVQPRLGIRALGPVIGGDRCDLRRDVLLRRDIVGVHVP</sequence>
<organism evidence="1 2">
    <name type="scientific">Mycobacterium bohemicum DSM 44277</name>
    <dbReference type="NCBI Taxonomy" id="1236609"/>
    <lineage>
        <taxon>Bacteria</taxon>
        <taxon>Bacillati</taxon>
        <taxon>Actinomycetota</taxon>
        <taxon>Actinomycetes</taxon>
        <taxon>Mycobacteriales</taxon>
        <taxon>Mycobacteriaceae</taxon>
        <taxon>Mycobacterium</taxon>
    </lineage>
</organism>
<dbReference type="Proteomes" id="UP000198875">
    <property type="component" value="Unassembled WGS sequence"/>
</dbReference>
<reference evidence="1 2" key="1">
    <citation type="submission" date="2015-03" db="EMBL/GenBank/DDBJ databases">
        <authorList>
            <person name="Murphy D."/>
        </authorList>
    </citation>
    <scope>NUCLEOTIDE SEQUENCE [LARGE SCALE GENOMIC DNA]</scope>
    <source>
        <strain evidence="1 2">DSM 44277</strain>
    </source>
</reference>
<name>A0A0U0WFL8_MYCBE</name>
<dbReference type="EMBL" id="CSTD01000010">
    <property type="protein sequence ID" value="CPR13583.1"/>
    <property type="molecule type" value="Genomic_DNA"/>
</dbReference>
<evidence type="ECO:0000313" key="1">
    <source>
        <dbReference type="EMBL" id="CPR13583.1"/>
    </source>
</evidence>